<feature type="transmembrane region" description="Helical" evidence="6">
    <location>
        <begin position="266"/>
        <end position="284"/>
    </location>
</feature>
<dbReference type="Proteomes" id="UP001163046">
    <property type="component" value="Unassembled WGS sequence"/>
</dbReference>
<proteinExistence type="predicted"/>
<dbReference type="GO" id="GO:0005886">
    <property type="term" value="C:plasma membrane"/>
    <property type="evidence" value="ECO:0007669"/>
    <property type="project" value="UniProtKB-SubCell"/>
</dbReference>
<dbReference type="PANTHER" id="PTHR22750">
    <property type="entry name" value="G-PROTEIN COUPLED RECEPTOR"/>
    <property type="match status" value="1"/>
</dbReference>
<comment type="caution">
    <text evidence="8">The sequence shown here is derived from an EMBL/GenBank/DDBJ whole genome shotgun (WGS) entry which is preliminary data.</text>
</comment>
<comment type="subcellular location">
    <subcellularLocation>
        <location evidence="1">Cell membrane</location>
        <topology evidence="1">Multi-pass membrane protein</topology>
    </subcellularLocation>
</comment>
<evidence type="ECO:0000256" key="4">
    <source>
        <dbReference type="ARBA" id="ARBA00022989"/>
    </source>
</evidence>
<reference evidence="8" key="1">
    <citation type="submission" date="2023-01" db="EMBL/GenBank/DDBJ databases">
        <title>Genome assembly of the deep-sea coral Lophelia pertusa.</title>
        <authorList>
            <person name="Herrera S."/>
            <person name="Cordes E."/>
        </authorList>
    </citation>
    <scope>NUCLEOTIDE SEQUENCE</scope>
    <source>
        <strain evidence="8">USNM1676648</strain>
        <tissue evidence="8">Polyp</tissue>
    </source>
</reference>
<keyword evidence="9" id="KW-1185">Reference proteome</keyword>
<dbReference type="PRINTS" id="PR00237">
    <property type="entry name" value="GPCRRHODOPSN"/>
</dbReference>
<dbReference type="InterPro" id="IPR000276">
    <property type="entry name" value="GPCR_Rhodpsn"/>
</dbReference>
<dbReference type="PROSITE" id="PS50262">
    <property type="entry name" value="G_PROTEIN_RECEP_F1_2"/>
    <property type="match status" value="1"/>
</dbReference>
<evidence type="ECO:0000259" key="7">
    <source>
        <dbReference type="PROSITE" id="PS50262"/>
    </source>
</evidence>
<evidence type="ECO:0000256" key="3">
    <source>
        <dbReference type="ARBA" id="ARBA00022692"/>
    </source>
</evidence>
<dbReference type="SMART" id="SM01381">
    <property type="entry name" value="7TM_GPCR_Srsx"/>
    <property type="match status" value="1"/>
</dbReference>
<protein>
    <recommendedName>
        <fullName evidence="7">G-protein coupled receptors family 1 profile domain-containing protein</fullName>
    </recommendedName>
</protein>
<organism evidence="8 9">
    <name type="scientific">Desmophyllum pertusum</name>
    <dbReference type="NCBI Taxonomy" id="174260"/>
    <lineage>
        <taxon>Eukaryota</taxon>
        <taxon>Metazoa</taxon>
        <taxon>Cnidaria</taxon>
        <taxon>Anthozoa</taxon>
        <taxon>Hexacorallia</taxon>
        <taxon>Scleractinia</taxon>
        <taxon>Caryophylliina</taxon>
        <taxon>Caryophylliidae</taxon>
        <taxon>Desmophyllum</taxon>
    </lineage>
</organism>
<keyword evidence="4 6" id="KW-1133">Transmembrane helix</keyword>
<name>A0A9X0CJ64_9CNID</name>
<dbReference type="CDD" id="cd00637">
    <property type="entry name" value="7tm_classA_rhodopsin-like"/>
    <property type="match status" value="1"/>
</dbReference>
<evidence type="ECO:0000313" key="9">
    <source>
        <dbReference type="Proteomes" id="UP001163046"/>
    </source>
</evidence>
<dbReference type="EMBL" id="MU827324">
    <property type="protein sequence ID" value="KAJ7356108.1"/>
    <property type="molecule type" value="Genomic_DNA"/>
</dbReference>
<feature type="transmembrane region" description="Helical" evidence="6">
    <location>
        <begin position="147"/>
        <end position="167"/>
    </location>
</feature>
<dbReference type="OrthoDB" id="10254436at2759"/>
<evidence type="ECO:0000256" key="2">
    <source>
        <dbReference type="ARBA" id="ARBA00022475"/>
    </source>
</evidence>
<evidence type="ECO:0000256" key="6">
    <source>
        <dbReference type="SAM" id="Phobius"/>
    </source>
</evidence>
<feature type="transmembrane region" description="Helical" evidence="6">
    <location>
        <begin position="173"/>
        <end position="194"/>
    </location>
</feature>
<feature type="domain" description="G-protein coupled receptors family 1 profile" evidence="7">
    <location>
        <begin position="44"/>
        <end position="282"/>
    </location>
</feature>
<feature type="transmembrane region" description="Helical" evidence="6">
    <location>
        <begin position="24"/>
        <end position="52"/>
    </location>
</feature>
<accession>A0A9X0CJ64</accession>
<dbReference type="InterPro" id="IPR017452">
    <property type="entry name" value="GPCR_Rhodpsn_7TM"/>
</dbReference>
<evidence type="ECO:0000313" key="8">
    <source>
        <dbReference type="EMBL" id="KAJ7356108.1"/>
    </source>
</evidence>
<feature type="transmembrane region" description="Helical" evidence="6">
    <location>
        <begin position="230"/>
        <end position="254"/>
    </location>
</feature>
<evidence type="ECO:0000256" key="5">
    <source>
        <dbReference type="ARBA" id="ARBA00023136"/>
    </source>
</evidence>
<feature type="transmembrane region" description="Helical" evidence="6">
    <location>
        <begin position="104"/>
        <end position="126"/>
    </location>
</feature>
<dbReference type="Gene3D" id="1.20.1070.10">
    <property type="entry name" value="Rhodopsin 7-helix transmembrane proteins"/>
    <property type="match status" value="1"/>
</dbReference>
<dbReference type="SUPFAM" id="SSF81321">
    <property type="entry name" value="Family A G protein-coupled receptor-like"/>
    <property type="match status" value="1"/>
</dbReference>
<keyword evidence="3 6" id="KW-0812">Transmembrane</keyword>
<keyword evidence="2" id="KW-1003">Cell membrane</keyword>
<dbReference type="Pfam" id="PF00001">
    <property type="entry name" value="7tm_1"/>
    <property type="match status" value="2"/>
</dbReference>
<sequence length="328" mass="36962">METNSTPKCFFLTSMELSHEGSVFISEIICCAVNSVFSLVATLWNMLVIFVIWKTPLLHSPSNILICCLACSDLVIGLVAQPMLVAYKIAEFNDSSKTACIGRLIHWIAGFVCAGVSVMTIAAIAVDKVLALYLHLRYKEIVTVARVYKVVFAFWFFCVTAGVFLFVANSDRYWTLVPLPVLSVSLTTTFVAYVKVFGVLRRHQHQIQAQTLSAWNSVNMRKYKKSVITMVYILVMFLVCYTPFLTAMAIRLVSGYSSAVKLAYEWGATVVYLNSSLNPLLYWFRMQEIRLAAYNTIRKMRGINESRIVESKVCKFSAYNEGIDITKA</sequence>
<dbReference type="GO" id="GO:0004930">
    <property type="term" value="F:G protein-coupled receptor activity"/>
    <property type="evidence" value="ECO:0007669"/>
    <property type="project" value="InterPro"/>
</dbReference>
<dbReference type="AlphaFoldDB" id="A0A9X0CJ64"/>
<gene>
    <name evidence="8" type="ORF">OS493_026487</name>
</gene>
<evidence type="ECO:0000256" key="1">
    <source>
        <dbReference type="ARBA" id="ARBA00004651"/>
    </source>
</evidence>
<keyword evidence="5 6" id="KW-0472">Membrane</keyword>